<evidence type="ECO:0000256" key="8">
    <source>
        <dbReference type="ARBA" id="ARBA00022840"/>
    </source>
</evidence>
<feature type="binding site" evidence="10">
    <location>
        <position position="124"/>
    </location>
    <ligand>
        <name>substrate</name>
    </ligand>
</feature>
<keyword evidence="10" id="KW-0963">Cytoplasm</keyword>
<evidence type="ECO:0000256" key="10">
    <source>
        <dbReference type="HAMAP-Rule" id="MF_00145"/>
    </source>
</evidence>
<dbReference type="InterPro" id="IPR015824">
    <property type="entry name" value="Phosphoglycerate_kinase_N"/>
</dbReference>
<dbReference type="PANTHER" id="PTHR11406">
    <property type="entry name" value="PHOSPHOGLYCERATE KINASE"/>
    <property type="match status" value="1"/>
</dbReference>
<dbReference type="GO" id="GO:0004618">
    <property type="term" value="F:phosphoglycerate kinase activity"/>
    <property type="evidence" value="ECO:0007669"/>
    <property type="project" value="UniProtKB-UniRule"/>
</dbReference>
<dbReference type="PANTHER" id="PTHR11406:SF23">
    <property type="entry name" value="PHOSPHOGLYCERATE KINASE 1, CHLOROPLASTIC-RELATED"/>
    <property type="match status" value="1"/>
</dbReference>
<dbReference type="InterPro" id="IPR001576">
    <property type="entry name" value="Phosphoglycerate_kinase"/>
</dbReference>
<keyword evidence="5 10" id="KW-0808">Transferase</keyword>
<gene>
    <name evidence="10" type="primary">pgk</name>
    <name evidence="14" type="ORF">HLA92_00140</name>
</gene>
<evidence type="ECO:0000313" key="14">
    <source>
        <dbReference type="EMBL" id="QJR43877.1"/>
    </source>
</evidence>
<accession>A0A6M4JCT6</accession>
<dbReference type="GO" id="GO:0005829">
    <property type="term" value="C:cytosol"/>
    <property type="evidence" value="ECO:0007669"/>
    <property type="project" value="TreeGrafter"/>
</dbReference>
<evidence type="ECO:0000256" key="2">
    <source>
        <dbReference type="ARBA" id="ARBA00004838"/>
    </source>
</evidence>
<feature type="binding site" evidence="10 12">
    <location>
        <position position="211"/>
    </location>
    <ligand>
        <name>ATP</name>
        <dbReference type="ChEBI" id="CHEBI:30616"/>
    </ligand>
</feature>
<dbReference type="Pfam" id="PF00162">
    <property type="entry name" value="PGK"/>
    <property type="match status" value="1"/>
</dbReference>
<keyword evidence="7 10" id="KW-0418">Kinase</keyword>
<evidence type="ECO:0000256" key="3">
    <source>
        <dbReference type="ARBA" id="ARBA00013061"/>
    </source>
</evidence>
<feature type="binding site" evidence="10 12">
    <location>
        <position position="300"/>
    </location>
    <ligand>
        <name>ATP</name>
        <dbReference type="ChEBI" id="CHEBI:30616"/>
    </ligand>
</feature>
<feature type="binding site" evidence="11">
    <location>
        <position position="161"/>
    </location>
    <ligand>
        <name>(2R)-3-phosphoglycerate</name>
        <dbReference type="ChEBI" id="CHEBI:58272"/>
    </ligand>
</feature>
<dbReference type="GO" id="GO:0005524">
    <property type="term" value="F:ATP binding"/>
    <property type="evidence" value="ECO:0007669"/>
    <property type="project" value="UniProtKB-KW"/>
</dbReference>
<proteinExistence type="inferred from homology"/>
<comment type="catalytic activity">
    <reaction evidence="1 10 13">
        <text>(2R)-3-phosphoglycerate + ATP = (2R)-3-phospho-glyceroyl phosphate + ADP</text>
        <dbReference type="Rhea" id="RHEA:14801"/>
        <dbReference type="ChEBI" id="CHEBI:30616"/>
        <dbReference type="ChEBI" id="CHEBI:57604"/>
        <dbReference type="ChEBI" id="CHEBI:58272"/>
        <dbReference type="ChEBI" id="CHEBI:456216"/>
        <dbReference type="EC" id="2.7.2.3"/>
    </reaction>
</comment>
<evidence type="ECO:0000256" key="9">
    <source>
        <dbReference type="ARBA" id="ARBA00023152"/>
    </source>
</evidence>
<keyword evidence="6 10" id="KW-0547">Nucleotide-binding</keyword>
<dbReference type="KEGG" id="mmio:HLA92_00140"/>
<evidence type="ECO:0000256" key="12">
    <source>
        <dbReference type="PIRSR" id="PIRSR000724-2"/>
    </source>
</evidence>
<keyword evidence="8 10" id="KW-0067">ATP-binding</keyword>
<name>A0A6M4JCT6_9MOLU</name>
<organism evidence="14 15">
    <name type="scientific">Mycoplasma miroungirhinis</name>
    <dbReference type="NCBI Taxonomy" id="754516"/>
    <lineage>
        <taxon>Bacteria</taxon>
        <taxon>Bacillati</taxon>
        <taxon>Mycoplasmatota</taxon>
        <taxon>Mollicutes</taxon>
        <taxon>Mycoplasmataceae</taxon>
        <taxon>Mycoplasma</taxon>
    </lineage>
</organism>
<feature type="binding site" evidence="10 12">
    <location>
        <position position="331"/>
    </location>
    <ligand>
        <name>ATP</name>
        <dbReference type="ChEBI" id="CHEBI:30616"/>
    </ligand>
</feature>
<dbReference type="HAMAP" id="MF_00145">
    <property type="entry name" value="Phosphoglyc_kinase"/>
    <property type="match status" value="1"/>
</dbReference>
<evidence type="ECO:0000256" key="1">
    <source>
        <dbReference type="ARBA" id="ARBA00000642"/>
    </source>
</evidence>
<sequence length="402" mass="44910">MKKKITDLNLKNKVVILRVDFNTPLKLNENNQYQVVDNSRIKAALKTIKYIIKQDAKLILLSHLSRIKTAQDLESKSLFPVYLELKKLLNDVNISFVNKTRGKEVEESVKNLKNQEILLLENTRFEDLNDKKESKNDPELAQYWASLGDVFINDAYGAIHRAHASNVGIATYIKESAIGFLVDDELIHLSKLNNPEKPYLAIVGGAKISDKIKVLESLLQKADFLLIGGAMAYTFNAAKNLKIGKSLFEADYTELAHNLLTKYPQKIILPIDNAISKEFNNTIPTYTTKDNPNILDDYMGMDIGPETVNLFKQYLLEAKTIFWNGPLGVTEFTNYAQGTKEIAKIISQNKQAFSVVGGGDSVSAIKSLKLENDFSFISTGGGASLEYIEGKILPGLEIIQNS</sequence>
<reference evidence="14 15" key="1">
    <citation type="submission" date="2020-05" db="EMBL/GenBank/DDBJ databases">
        <title>Novel Mycoplasma species detected in Mirounga angustirostris (northern elephant seal) from the USA.</title>
        <authorList>
            <person name="Volokhov D.V."/>
        </authorList>
    </citation>
    <scope>NUCLEOTIDE SEQUENCE [LARGE SCALE GENOMIC DNA]</scope>
    <source>
        <strain evidence="14 15">Mirounga ES2806-NAS</strain>
    </source>
</reference>
<dbReference type="GO" id="GO:0043531">
    <property type="term" value="F:ADP binding"/>
    <property type="evidence" value="ECO:0007669"/>
    <property type="project" value="TreeGrafter"/>
</dbReference>
<feature type="binding site" evidence="11">
    <location>
        <position position="40"/>
    </location>
    <ligand>
        <name>(2R)-3-phosphoglycerate</name>
        <dbReference type="ChEBI" id="CHEBI:58272"/>
    </ligand>
</feature>
<evidence type="ECO:0000313" key="15">
    <source>
        <dbReference type="Proteomes" id="UP000502118"/>
    </source>
</evidence>
<feature type="binding site" evidence="10 11">
    <location>
        <begin position="63"/>
        <end position="66"/>
    </location>
    <ligand>
        <name>substrate</name>
    </ligand>
</feature>
<comment type="subcellular location">
    <subcellularLocation>
        <location evidence="10">Cytoplasm</location>
    </subcellularLocation>
</comment>
<dbReference type="Proteomes" id="UP000502118">
    <property type="component" value="Chromosome"/>
</dbReference>
<comment type="similarity">
    <text evidence="10 13">Belongs to the phosphoglycerate kinase family.</text>
</comment>
<dbReference type="SUPFAM" id="SSF53748">
    <property type="entry name" value="Phosphoglycerate kinase"/>
    <property type="match status" value="1"/>
</dbReference>
<evidence type="ECO:0000256" key="11">
    <source>
        <dbReference type="PIRSR" id="PIRSR000724-1"/>
    </source>
</evidence>
<keyword evidence="9 10" id="KW-0324">Glycolysis</keyword>
<evidence type="ECO:0000256" key="13">
    <source>
        <dbReference type="RuleBase" id="RU000532"/>
    </source>
</evidence>
<dbReference type="RefSeq" id="WP_171112347.1">
    <property type="nucleotide sequence ID" value="NZ_CP053097.1"/>
</dbReference>
<evidence type="ECO:0000256" key="5">
    <source>
        <dbReference type="ARBA" id="ARBA00022679"/>
    </source>
</evidence>
<dbReference type="Gene3D" id="3.40.50.1260">
    <property type="entry name" value="Phosphoglycerate kinase, N-terminal domain"/>
    <property type="match status" value="2"/>
</dbReference>
<comment type="subunit">
    <text evidence="10">Monomer.</text>
</comment>
<feature type="binding site" evidence="10 12">
    <location>
        <begin position="358"/>
        <end position="361"/>
    </location>
    <ligand>
        <name>ATP</name>
        <dbReference type="ChEBI" id="CHEBI:30616"/>
    </ligand>
</feature>
<feature type="binding site" evidence="11">
    <location>
        <position position="124"/>
    </location>
    <ligand>
        <name>(2R)-3-phosphoglycerate</name>
        <dbReference type="ChEBI" id="CHEBI:58272"/>
    </ligand>
</feature>
<feature type="binding site" evidence="10">
    <location>
        <position position="161"/>
    </location>
    <ligand>
        <name>substrate</name>
    </ligand>
</feature>
<feature type="binding site" evidence="10 11">
    <location>
        <begin position="20"/>
        <end position="22"/>
    </location>
    <ligand>
        <name>substrate</name>
    </ligand>
</feature>
<keyword evidence="15" id="KW-1185">Reference proteome</keyword>
<dbReference type="PIRSF" id="PIRSF000724">
    <property type="entry name" value="Pgk"/>
    <property type="match status" value="1"/>
</dbReference>
<protein>
    <recommendedName>
        <fullName evidence="4 10">Phosphoglycerate kinase</fullName>
        <ecNumber evidence="3 10">2.7.2.3</ecNumber>
    </recommendedName>
</protein>
<dbReference type="AlphaFoldDB" id="A0A6M4JCT6"/>
<dbReference type="InterPro" id="IPR036043">
    <property type="entry name" value="Phosphoglycerate_kinase_sf"/>
</dbReference>
<evidence type="ECO:0000256" key="6">
    <source>
        <dbReference type="ARBA" id="ARBA00022741"/>
    </source>
</evidence>
<dbReference type="PRINTS" id="PR00477">
    <property type="entry name" value="PHGLYCKINASE"/>
</dbReference>
<dbReference type="GO" id="GO:0006096">
    <property type="term" value="P:glycolytic process"/>
    <property type="evidence" value="ECO:0007669"/>
    <property type="project" value="UniProtKB-UniRule"/>
</dbReference>
<feature type="binding site" evidence="10">
    <location>
        <position position="40"/>
    </location>
    <ligand>
        <name>substrate</name>
    </ligand>
</feature>
<dbReference type="UniPathway" id="UPA00109">
    <property type="reaction ID" value="UER00185"/>
</dbReference>
<evidence type="ECO:0000256" key="4">
    <source>
        <dbReference type="ARBA" id="ARBA00016471"/>
    </source>
</evidence>
<dbReference type="GO" id="GO:0006094">
    <property type="term" value="P:gluconeogenesis"/>
    <property type="evidence" value="ECO:0007669"/>
    <property type="project" value="TreeGrafter"/>
</dbReference>
<evidence type="ECO:0000256" key="7">
    <source>
        <dbReference type="ARBA" id="ARBA00022777"/>
    </source>
</evidence>
<dbReference type="EMBL" id="CP053097">
    <property type="protein sequence ID" value="QJR43877.1"/>
    <property type="molecule type" value="Genomic_DNA"/>
</dbReference>
<comment type="pathway">
    <text evidence="2 10">Carbohydrate degradation; glycolysis; pyruvate from D-glyceraldehyde 3-phosphate: step 2/5.</text>
</comment>
<dbReference type="FunFam" id="3.40.50.1260:FF:000001">
    <property type="entry name" value="Phosphoglycerate kinase"/>
    <property type="match status" value="1"/>
</dbReference>
<dbReference type="EC" id="2.7.2.3" evidence="3 10"/>